<comment type="catalytic activity">
    <reaction evidence="1">
        <text>ATP + protein L-histidine = ADP + protein N-phospho-L-histidine.</text>
        <dbReference type="EC" id="2.7.13.3"/>
    </reaction>
</comment>
<dbReference type="InterPro" id="IPR003661">
    <property type="entry name" value="HisK_dim/P_dom"/>
</dbReference>
<dbReference type="Pfam" id="PF02518">
    <property type="entry name" value="HATPase_c"/>
    <property type="match status" value="1"/>
</dbReference>
<comment type="caution">
    <text evidence="12">The sequence shown here is derived from an EMBL/GenBank/DDBJ whole genome shotgun (WGS) entry which is preliminary data.</text>
</comment>
<evidence type="ECO:0000256" key="5">
    <source>
        <dbReference type="ARBA" id="ARBA00022741"/>
    </source>
</evidence>
<dbReference type="InterPro" id="IPR036890">
    <property type="entry name" value="HATPase_C_sf"/>
</dbReference>
<dbReference type="Gene3D" id="6.10.340.10">
    <property type="match status" value="1"/>
</dbReference>
<evidence type="ECO:0000256" key="10">
    <source>
        <dbReference type="SAM" id="Phobius"/>
    </source>
</evidence>
<keyword evidence="13" id="KW-1185">Reference proteome</keyword>
<evidence type="ECO:0000256" key="1">
    <source>
        <dbReference type="ARBA" id="ARBA00000085"/>
    </source>
</evidence>
<evidence type="ECO:0000313" key="13">
    <source>
        <dbReference type="Proteomes" id="UP000746471"/>
    </source>
</evidence>
<dbReference type="Gene3D" id="1.10.287.130">
    <property type="match status" value="1"/>
</dbReference>
<feature type="transmembrane region" description="Helical" evidence="10">
    <location>
        <begin position="12"/>
        <end position="37"/>
    </location>
</feature>
<accession>A0ABS5PPH6</accession>
<keyword evidence="4" id="KW-0808">Transferase</keyword>
<keyword evidence="9" id="KW-0175">Coiled coil</keyword>
<evidence type="ECO:0000259" key="11">
    <source>
        <dbReference type="PROSITE" id="PS50109"/>
    </source>
</evidence>
<dbReference type="PRINTS" id="PR00344">
    <property type="entry name" value="BCTRLSENSOR"/>
</dbReference>
<dbReference type="SUPFAM" id="SSF47384">
    <property type="entry name" value="Homodimeric domain of signal transducing histidine kinase"/>
    <property type="match status" value="1"/>
</dbReference>
<evidence type="ECO:0000256" key="3">
    <source>
        <dbReference type="ARBA" id="ARBA00022553"/>
    </source>
</evidence>
<sequence>MKHTIKRKIERSMFIANLLTLIIIFAIIVPVFLLTLYPVTYFITKSATDDIVKRYEATRESTTSKAMINQAFTMNYSIEEIIQNLESENAVAMEMPEGIAIDDSAVIVVESDNDVKRLMLISGEIYNNINDFLEAYMVNMDICNITVTVDDRMLSLTKSEEIDTNGKVYAMINTHRKRMPIVNADGNQIGELSIAMDPQLLQIILVPYIATLIVMSLLSILIVKIVSMMMAKGIMRPLSQLNSQLKRIAAYQINEVSHYTLGIKRPPEEIAEMIASSNAIHDKFRTLQSTLENQNEELTVQNEELVKNREIIETQQKQLIQNEKMASVGQITAAIVHEINTPVGAIRSNAQMADMILGQFEHSEDITRMQQQAGKIKTTNQMVIEAADRVIEIIRNIKQFSRIDQSNFQAADLREGIDSVLLLTSNLWKSRIEIIKTYEALPAVMCYASLLNQVFMNIITNAIDAIERTGHIWIRLYQEEANVIVEIADDGIGMPEGVMERIFDQGFTTKPIGKGSGLGLALSQDIMAKHNGSITVESTAGEGTTFKVILPFATEETFKAH</sequence>
<feature type="transmembrane region" description="Helical" evidence="10">
    <location>
        <begin position="205"/>
        <end position="226"/>
    </location>
</feature>
<dbReference type="InterPro" id="IPR005467">
    <property type="entry name" value="His_kinase_dom"/>
</dbReference>
<dbReference type="PANTHER" id="PTHR43065">
    <property type="entry name" value="SENSOR HISTIDINE KINASE"/>
    <property type="match status" value="1"/>
</dbReference>
<evidence type="ECO:0000256" key="2">
    <source>
        <dbReference type="ARBA" id="ARBA00012438"/>
    </source>
</evidence>
<feature type="coiled-coil region" evidence="9">
    <location>
        <begin position="284"/>
        <end position="322"/>
    </location>
</feature>
<dbReference type="EMBL" id="JAHBCL010000010">
    <property type="protein sequence ID" value="MBS7526486.1"/>
    <property type="molecule type" value="Genomic_DNA"/>
</dbReference>
<dbReference type="InterPro" id="IPR004358">
    <property type="entry name" value="Sig_transdc_His_kin-like_C"/>
</dbReference>
<evidence type="ECO:0000256" key="6">
    <source>
        <dbReference type="ARBA" id="ARBA00022777"/>
    </source>
</evidence>
<dbReference type="InterPro" id="IPR003594">
    <property type="entry name" value="HATPase_dom"/>
</dbReference>
<name>A0ABS5PPH6_9FIRM</name>
<dbReference type="Proteomes" id="UP000746471">
    <property type="component" value="Unassembled WGS sequence"/>
</dbReference>
<dbReference type="SMART" id="SM00387">
    <property type="entry name" value="HATPase_c"/>
    <property type="match status" value="1"/>
</dbReference>
<keyword evidence="5" id="KW-0547">Nucleotide-binding</keyword>
<gene>
    <name evidence="12" type="ORF">KHM83_07330</name>
</gene>
<organism evidence="12 13">
    <name type="scientific">Fusibacter paucivorans</name>
    <dbReference type="NCBI Taxonomy" id="76009"/>
    <lineage>
        <taxon>Bacteria</taxon>
        <taxon>Bacillati</taxon>
        <taxon>Bacillota</taxon>
        <taxon>Clostridia</taxon>
        <taxon>Eubacteriales</taxon>
        <taxon>Eubacteriales Family XII. Incertae Sedis</taxon>
        <taxon>Fusibacter</taxon>
    </lineage>
</organism>
<dbReference type="EC" id="2.7.13.3" evidence="2"/>
<feature type="domain" description="Histidine kinase" evidence="11">
    <location>
        <begin position="334"/>
        <end position="554"/>
    </location>
</feature>
<proteinExistence type="predicted"/>
<evidence type="ECO:0000313" key="12">
    <source>
        <dbReference type="EMBL" id="MBS7526486.1"/>
    </source>
</evidence>
<protein>
    <recommendedName>
        <fullName evidence="2">histidine kinase</fullName>
        <ecNumber evidence="2">2.7.13.3</ecNumber>
    </recommendedName>
</protein>
<keyword evidence="7" id="KW-0067">ATP-binding</keyword>
<dbReference type="CDD" id="cd00082">
    <property type="entry name" value="HisKA"/>
    <property type="match status" value="1"/>
</dbReference>
<reference evidence="12 13" key="1">
    <citation type="submission" date="2021-05" db="EMBL/GenBank/DDBJ databases">
        <title>Fusibacter ferrireducens sp. nov., an anaerobic, sulfur- and Fe-reducing bacterium isolated from the mangrove sediment.</title>
        <authorList>
            <person name="Qiu D."/>
        </authorList>
    </citation>
    <scope>NUCLEOTIDE SEQUENCE [LARGE SCALE GENOMIC DNA]</scope>
    <source>
        <strain evidence="12 13">DSM 12116</strain>
    </source>
</reference>
<evidence type="ECO:0000256" key="8">
    <source>
        <dbReference type="ARBA" id="ARBA00023012"/>
    </source>
</evidence>
<keyword evidence="10" id="KW-0812">Transmembrane</keyword>
<evidence type="ECO:0000256" key="4">
    <source>
        <dbReference type="ARBA" id="ARBA00022679"/>
    </source>
</evidence>
<keyword evidence="10" id="KW-0472">Membrane</keyword>
<dbReference type="SUPFAM" id="SSF55874">
    <property type="entry name" value="ATPase domain of HSP90 chaperone/DNA topoisomerase II/histidine kinase"/>
    <property type="match status" value="1"/>
</dbReference>
<keyword evidence="6" id="KW-0418">Kinase</keyword>
<dbReference type="SMART" id="SM00388">
    <property type="entry name" value="HisKA"/>
    <property type="match status" value="1"/>
</dbReference>
<dbReference type="InterPro" id="IPR036097">
    <property type="entry name" value="HisK_dim/P_sf"/>
</dbReference>
<dbReference type="PROSITE" id="PS50109">
    <property type="entry name" value="HIS_KIN"/>
    <property type="match status" value="1"/>
</dbReference>
<evidence type="ECO:0000256" key="9">
    <source>
        <dbReference type="SAM" id="Coils"/>
    </source>
</evidence>
<dbReference type="Pfam" id="PF00512">
    <property type="entry name" value="HisKA"/>
    <property type="match status" value="1"/>
</dbReference>
<keyword evidence="10" id="KW-1133">Transmembrane helix</keyword>
<keyword evidence="3" id="KW-0597">Phosphoprotein</keyword>
<keyword evidence="8" id="KW-0902">Two-component regulatory system</keyword>
<dbReference type="PANTHER" id="PTHR43065:SF10">
    <property type="entry name" value="PEROXIDE STRESS-ACTIVATED HISTIDINE KINASE MAK3"/>
    <property type="match status" value="1"/>
</dbReference>
<dbReference type="RefSeq" id="WP_213236343.1">
    <property type="nucleotide sequence ID" value="NZ_JAHBCL010000010.1"/>
</dbReference>
<evidence type="ECO:0000256" key="7">
    <source>
        <dbReference type="ARBA" id="ARBA00022840"/>
    </source>
</evidence>
<dbReference type="Gene3D" id="3.30.565.10">
    <property type="entry name" value="Histidine kinase-like ATPase, C-terminal domain"/>
    <property type="match status" value="1"/>
</dbReference>